<evidence type="ECO:0000313" key="1">
    <source>
        <dbReference type="EMBL" id="MDB0852847.1"/>
    </source>
</evidence>
<evidence type="ECO:0000313" key="2">
    <source>
        <dbReference type="Proteomes" id="UP001210999"/>
    </source>
</evidence>
<dbReference type="RefSeq" id="WP_008675539.1">
    <property type="nucleotide sequence ID" value="NZ_CAXTQT010000059.1"/>
</dbReference>
<proteinExistence type="predicted"/>
<accession>A0AAP3K7Y8</accession>
<dbReference type="EMBL" id="JAQKEI010000020">
    <property type="protein sequence ID" value="MDB0852847.1"/>
    <property type="molecule type" value="Genomic_DNA"/>
</dbReference>
<gene>
    <name evidence="1" type="ORF">PL594_15195</name>
</gene>
<comment type="caution">
    <text evidence="1">The sequence shown here is derived from an EMBL/GenBank/DDBJ whole genome shotgun (WGS) entry which is preliminary data.</text>
</comment>
<organism evidence="1 2">
    <name type="scientific">Phocaeicola vulgatus</name>
    <name type="common">Bacteroides vulgatus</name>
    <dbReference type="NCBI Taxonomy" id="821"/>
    <lineage>
        <taxon>Bacteria</taxon>
        <taxon>Pseudomonadati</taxon>
        <taxon>Bacteroidota</taxon>
        <taxon>Bacteroidia</taxon>
        <taxon>Bacteroidales</taxon>
        <taxon>Bacteroidaceae</taxon>
        <taxon>Phocaeicola</taxon>
    </lineage>
</organism>
<dbReference type="Proteomes" id="UP001210999">
    <property type="component" value="Unassembled WGS sequence"/>
</dbReference>
<name>A0AAP3K7Y8_PHOVU</name>
<reference evidence="1" key="1">
    <citation type="submission" date="2023-01" db="EMBL/GenBank/DDBJ databases">
        <title>Human gut microbiome strain richness.</title>
        <authorList>
            <person name="Chen-Liaw A."/>
        </authorList>
    </citation>
    <scope>NUCLEOTIDE SEQUENCE</scope>
    <source>
        <strain evidence="1">H9_m1001271B151109d0_201107</strain>
    </source>
</reference>
<protein>
    <submittedName>
        <fullName evidence="1">Uncharacterized protein</fullName>
    </submittedName>
</protein>
<dbReference type="AlphaFoldDB" id="A0AAP3K7Y8"/>
<sequence>MIGTMEEKQKVQVVFEFDRSEYDAYLFLMNQKKTEEVEQVWNAMSGEPVVADIDLLEEDSQSVKLMMISLAILSVEKKVKG</sequence>